<gene>
    <name evidence="2" type="ORF">RB653_008035</name>
</gene>
<evidence type="ECO:0000313" key="3">
    <source>
        <dbReference type="Proteomes" id="UP001344447"/>
    </source>
</evidence>
<accession>A0AAN7TZR1</accession>
<keyword evidence="1" id="KW-0812">Transmembrane</keyword>
<feature type="transmembrane region" description="Helical" evidence="1">
    <location>
        <begin position="158"/>
        <end position="182"/>
    </location>
</feature>
<comment type="caution">
    <text evidence="2">The sequence shown here is derived from an EMBL/GenBank/DDBJ whole genome shotgun (WGS) entry which is preliminary data.</text>
</comment>
<evidence type="ECO:0000313" key="2">
    <source>
        <dbReference type="EMBL" id="KAK5578365.1"/>
    </source>
</evidence>
<sequence length="322" mass="36048">MMDPYATTHRRLKQIQGHFMTPQSLRVLPQFTLNSLNNKSNISSMWRKLTTSSRIGTISIPPLTAYYIFKLFKGKHRKFINDKDIEIIIKEISGNDIFDQVVKLASKIIGFLGVIQISNRMETQLGVKLTFSKSYQLLVTLSSILDTILSFTKLTQKWGIIFCIVSILYCIINIRMLYLTLAHNKTVERLLSVTRTKCQGFKMNIPALGAWGSVVAITLYIWLKEAKKLAQSTGGILTMTAFLLSAIAAIRVGLRAAMTSFPGLTPFEGSSAVVIAIILGALPLIPYYTTSEWSRTLLSGYLSIVISMIINSFFAWKTPSML</sequence>
<feature type="transmembrane region" description="Helical" evidence="1">
    <location>
        <begin position="266"/>
        <end position="285"/>
    </location>
</feature>
<feature type="transmembrane region" description="Helical" evidence="1">
    <location>
        <begin position="297"/>
        <end position="316"/>
    </location>
</feature>
<feature type="transmembrane region" description="Helical" evidence="1">
    <location>
        <begin position="203"/>
        <end position="223"/>
    </location>
</feature>
<dbReference type="EMBL" id="JAVFKY010000003">
    <property type="protein sequence ID" value="KAK5578365.1"/>
    <property type="molecule type" value="Genomic_DNA"/>
</dbReference>
<evidence type="ECO:0008006" key="4">
    <source>
        <dbReference type="Google" id="ProtNLM"/>
    </source>
</evidence>
<proteinExistence type="predicted"/>
<dbReference type="Proteomes" id="UP001344447">
    <property type="component" value="Unassembled WGS sequence"/>
</dbReference>
<keyword evidence="1" id="KW-1133">Transmembrane helix</keyword>
<reference evidence="2 3" key="1">
    <citation type="submission" date="2023-11" db="EMBL/GenBank/DDBJ databases">
        <title>Dfirmibasis_genome.</title>
        <authorList>
            <person name="Edelbroek B."/>
            <person name="Kjellin J."/>
            <person name="Jerlstrom-Hultqvist J."/>
            <person name="Soderbom F."/>
        </authorList>
    </citation>
    <scope>NUCLEOTIDE SEQUENCE [LARGE SCALE GENOMIC DNA]</scope>
    <source>
        <strain evidence="2 3">TNS-C-14</strain>
    </source>
</reference>
<dbReference type="AlphaFoldDB" id="A0AAN7TZR1"/>
<keyword evidence="1" id="KW-0472">Membrane</keyword>
<keyword evidence="3" id="KW-1185">Reference proteome</keyword>
<name>A0AAN7TZR1_9MYCE</name>
<evidence type="ECO:0000256" key="1">
    <source>
        <dbReference type="SAM" id="Phobius"/>
    </source>
</evidence>
<protein>
    <recommendedName>
        <fullName evidence="4">Transmembrane protein</fullName>
    </recommendedName>
</protein>
<feature type="transmembrane region" description="Helical" evidence="1">
    <location>
        <begin position="235"/>
        <end position="254"/>
    </location>
</feature>
<organism evidence="2 3">
    <name type="scientific">Dictyostelium firmibasis</name>
    <dbReference type="NCBI Taxonomy" id="79012"/>
    <lineage>
        <taxon>Eukaryota</taxon>
        <taxon>Amoebozoa</taxon>
        <taxon>Evosea</taxon>
        <taxon>Eumycetozoa</taxon>
        <taxon>Dictyostelia</taxon>
        <taxon>Dictyosteliales</taxon>
        <taxon>Dictyosteliaceae</taxon>
        <taxon>Dictyostelium</taxon>
    </lineage>
</organism>